<feature type="transmembrane region" description="Helical" evidence="1">
    <location>
        <begin position="88"/>
        <end position="107"/>
    </location>
</feature>
<organism evidence="3 4">
    <name type="scientific">Enterococcus canis</name>
    <dbReference type="NCBI Taxonomy" id="214095"/>
    <lineage>
        <taxon>Bacteria</taxon>
        <taxon>Bacillati</taxon>
        <taxon>Bacillota</taxon>
        <taxon>Bacilli</taxon>
        <taxon>Lactobacillales</taxon>
        <taxon>Enterococcaceae</taxon>
        <taxon>Enterococcus</taxon>
    </lineage>
</organism>
<evidence type="ECO:0000313" key="4">
    <source>
        <dbReference type="Proteomes" id="UP000181884"/>
    </source>
</evidence>
<dbReference type="PIRSF" id="PIRSF030042">
    <property type="entry name" value="UCP030042"/>
    <property type="match status" value="1"/>
</dbReference>
<dbReference type="AlphaFoldDB" id="A0A1L8RGV4"/>
<keyword evidence="1" id="KW-1133">Transmembrane helix</keyword>
<evidence type="ECO:0000313" key="3">
    <source>
        <dbReference type="EMBL" id="OJG18922.1"/>
    </source>
</evidence>
<comment type="caution">
    <text evidence="3">The sequence shown here is derived from an EMBL/GenBank/DDBJ whole genome shotgun (WGS) entry which is preliminary data.</text>
</comment>
<feature type="transmembrane region" description="Helical" evidence="1">
    <location>
        <begin position="33"/>
        <end position="55"/>
    </location>
</feature>
<evidence type="ECO:0000259" key="2">
    <source>
        <dbReference type="Pfam" id="PF14340"/>
    </source>
</evidence>
<keyword evidence="1" id="KW-0472">Membrane</keyword>
<dbReference type="InterPro" id="IPR016942">
    <property type="entry name" value="UCP030042"/>
</dbReference>
<name>A0A1L8RGV4_9ENTE</name>
<dbReference type="Pfam" id="PF14340">
    <property type="entry name" value="DUF4395"/>
    <property type="match status" value="1"/>
</dbReference>
<dbReference type="STRING" id="214095.RU97_GL001540"/>
<gene>
    <name evidence="3" type="ORF">RU97_GL001540</name>
</gene>
<reference evidence="3 4" key="1">
    <citation type="submission" date="2014-12" db="EMBL/GenBank/DDBJ databases">
        <title>Draft genome sequences of 29 type strains of Enterococci.</title>
        <authorList>
            <person name="Zhong Z."/>
            <person name="Sun Z."/>
            <person name="Liu W."/>
            <person name="Zhang W."/>
            <person name="Zhang H."/>
        </authorList>
    </citation>
    <scope>NUCLEOTIDE SEQUENCE [LARGE SCALE GENOMIC DNA]</scope>
    <source>
        <strain evidence="3 4">DSM 17029</strain>
    </source>
</reference>
<dbReference type="RefSeq" id="WP_071858942.1">
    <property type="nucleotide sequence ID" value="NZ_JXKH01000003.1"/>
</dbReference>
<dbReference type="Proteomes" id="UP000181884">
    <property type="component" value="Unassembled WGS sequence"/>
</dbReference>
<feature type="domain" description="DUF4395" evidence="2">
    <location>
        <begin position="10"/>
        <end position="134"/>
    </location>
</feature>
<protein>
    <recommendedName>
        <fullName evidence="2">DUF4395 domain-containing protein</fullName>
    </recommendedName>
</protein>
<dbReference type="InterPro" id="IPR025508">
    <property type="entry name" value="DUF4395"/>
</dbReference>
<evidence type="ECO:0000256" key="1">
    <source>
        <dbReference type="SAM" id="Phobius"/>
    </source>
</evidence>
<accession>A0A1L8RGV4</accession>
<keyword evidence="4" id="KW-1185">Reference proteome</keyword>
<keyword evidence="1" id="KW-0812">Transmembrane</keyword>
<proteinExistence type="predicted"/>
<sequence length="140" mass="15608">MEQAIPNSLPKPLVQANQSVLVISVLLSWLTGWYVLLLLPLAAGLGGIFFQYNFVIQIAKRFLKKPASAYLPEDKADLRFNQTIASSLLALSFLSFLSGQAVLGYLFSGMVLMAASVALMGFCVGCFIRYQWVRYRHRVK</sequence>
<dbReference type="EMBL" id="JXKH01000003">
    <property type="protein sequence ID" value="OJG18922.1"/>
    <property type="molecule type" value="Genomic_DNA"/>
</dbReference>
<feature type="transmembrane region" description="Helical" evidence="1">
    <location>
        <begin position="113"/>
        <end position="132"/>
    </location>
</feature>